<comment type="subcellular location">
    <subcellularLocation>
        <location evidence="1">Cell membrane</location>
        <topology evidence="1">Multi-pass membrane protein</topology>
    </subcellularLocation>
</comment>
<dbReference type="AlphaFoldDB" id="A0A0C1MLI5"/>
<keyword evidence="2" id="KW-1003">Cell membrane</keyword>
<keyword evidence="4 6" id="KW-1133">Transmembrane helix</keyword>
<evidence type="ECO:0000259" key="8">
    <source>
        <dbReference type="Pfam" id="PF13807"/>
    </source>
</evidence>
<dbReference type="Proteomes" id="UP000031327">
    <property type="component" value="Unassembled WGS sequence"/>
</dbReference>
<dbReference type="InterPro" id="IPR032807">
    <property type="entry name" value="GNVR"/>
</dbReference>
<dbReference type="InterPro" id="IPR003856">
    <property type="entry name" value="LPS_length_determ_N"/>
</dbReference>
<name>A0A0C1MLI5_9GAMM</name>
<evidence type="ECO:0000259" key="7">
    <source>
        <dbReference type="Pfam" id="PF02706"/>
    </source>
</evidence>
<accession>A0A0C1MLI5</accession>
<protein>
    <submittedName>
        <fullName evidence="9">Lipopolysaccharide biosynthesis protein</fullName>
    </submittedName>
</protein>
<evidence type="ECO:0000256" key="4">
    <source>
        <dbReference type="ARBA" id="ARBA00022989"/>
    </source>
</evidence>
<dbReference type="GO" id="GO:0004713">
    <property type="term" value="F:protein tyrosine kinase activity"/>
    <property type="evidence" value="ECO:0007669"/>
    <property type="project" value="TreeGrafter"/>
</dbReference>
<evidence type="ECO:0000256" key="1">
    <source>
        <dbReference type="ARBA" id="ARBA00004651"/>
    </source>
</evidence>
<evidence type="ECO:0000256" key="5">
    <source>
        <dbReference type="ARBA" id="ARBA00023136"/>
    </source>
</evidence>
<reference evidence="9 10" key="1">
    <citation type="submission" date="2014-12" db="EMBL/GenBank/DDBJ databases">
        <title>Draft Genome Sequence of Pseudoalteromonas luteoviolacea HI1.</title>
        <authorList>
            <person name="Asahina A.Y."/>
            <person name="Hadfield M.G."/>
        </authorList>
    </citation>
    <scope>NUCLEOTIDE SEQUENCE [LARGE SCALE GENOMIC DNA]</scope>
    <source>
        <strain evidence="9 10">HI1</strain>
    </source>
</reference>
<comment type="caution">
    <text evidence="9">The sequence shown here is derived from an EMBL/GenBank/DDBJ whole genome shotgun (WGS) entry which is preliminary data.</text>
</comment>
<dbReference type="GO" id="GO:0005886">
    <property type="term" value="C:plasma membrane"/>
    <property type="evidence" value="ECO:0007669"/>
    <property type="project" value="UniProtKB-SubCell"/>
</dbReference>
<evidence type="ECO:0000313" key="10">
    <source>
        <dbReference type="Proteomes" id="UP000031327"/>
    </source>
</evidence>
<gene>
    <name evidence="9" type="ORF">JF50_04070</name>
</gene>
<feature type="transmembrane region" description="Helical" evidence="6">
    <location>
        <begin position="278"/>
        <end position="302"/>
    </location>
</feature>
<dbReference type="RefSeq" id="WP_039608226.1">
    <property type="nucleotide sequence ID" value="NZ_JWIC01000004.1"/>
</dbReference>
<dbReference type="Pfam" id="PF02706">
    <property type="entry name" value="Wzz"/>
    <property type="match status" value="1"/>
</dbReference>
<keyword evidence="5 6" id="KW-0472">Membrane</keyword>
<evidence type="ECO:0000256" key="3">
    <source>
        <dbReference type="ARBA" id="ARBA00022692"/>
    </source>
</evidence>
<evidence type="ECO:0000256" key="6">
    <source>
        <dbReference type="SAM" id="Phobius"/>
    </source>
</evidence>
<evidence type="ECO:0000256" key="2">
    <source>
        <dbReference type="ARBA" id="ARBA00022475"/>
    </source>
</evidence>
<feature type="domain" description="Tyrosine-protein kinase G-rich" evidence="8">
    <location>
        <begin position="232"/>
        <end position="299"/>
    </location>
</feature>
<dbReference type="OrthoDB" id="9775724at2"/>
<dbReference type="PANTHER" id="PTHR32309">
    <property type="entry name" value="TYROSINE-PROTEIN KINASE"/>
    <property type="match status" value="1"/>
</dbReference>
<dbReference type="EMBL" id="JWIC01000004">
    <property type="protein sequence ID" value="KID57929.1"/>
    <property type="molecule type" value="Genomic_DNA"/>
</dbReference>
<organism evidence="9 10">
    <name type="scientific">Pseudoalteromonas luteoviolacea</name>
    <dbReference type="NCBI Taxonomy" id="43657"/>
    <lineage>
        <taxon>Bacteria</taxon>
        <taxon>Pseudomonadati</taxon>
        <taxon>Pseudomonadota</taxon>
        <taxon>Gammaproteobacteria</taxon>
        <taxon>Alteromonadales</taxon>
        <taxon>Pseudoalteromonadaceae</taxon>
        <taxon>Pseudoalteromonas</taxon>
    </lineage>
</organism>
<feature type="transmembrane region" description="Helical" evidence="6">
    <location>
        <begin position="26"/>
        <end position="44"/>
    </location>
</feature>
<keyword evidence="3 6" id="KW-0812">Transmembrane</keyword>
<dbReference type="PANTHER" id="PTHR32309:SF13">
    <property type="entry name" value="FERRIC ENTEROBACTIN TRANSPORT PROTEIN FEPE"/>
    <property type="match status" value="1"/>
</dbReference>
<sequence length="312" mass="35395">MSSQKNFDENSVTLLELLQWLWRDKLVIIIIVAVFSVASVYYALSQADEYKADAILSPSNSQPRPGLGGELGGLAAIAGVNLGSSDSGQVALAIEVMQSRSFISEFIERHELVIPIMASIDWNSSEDKLIYDPEIYDVNTQQWLRPKRGLRKEKPSFQEAYEKFVTDIFTISKDKESNSYTVSMMHYSPYLAERWVNLIITDINKEMRKRAIVEASNNLTYLNLQLDKTSVVEMHSTLYELVKEQTKSLMLASAQEEFVFKIVDPAVTPEMKVKPKRALLCIIGSILGLVLGMAVSFIRFILRKDREKLQLQ</sequence>
<dbReference type="InterPro" id="IPR050445">
    <property type="entry name" value="Bact_polysacc_biosynth/exp"/>
</dbReference>
<proteinExistence type="predicted"/>
<evidence type="ECO:0000313" key="9">
    <source>
        <dbReference type="EMBL" id="KID57929.1"/>
    </source>
</evidence>
<feature type="domain" description="Polysaccharide chain length determinant N-terminal" evidence="7">
    <location>
        <begin position="11"/>
        <end position="108"/>
    </location>
</feature>
<dbReference type="Pfam" id="PF13807">
    <property type="entry name" value="GNVR"/>
    <property type="match status" value="1"/>
</dbReference>